<dbReference type="EMBL" id="JARQDL010000035">
    <property type="protein sequence ID" value="MDT2947227.1"/>
    <property type="molecule type" value="Genomic_DNA"/>
</dbReference>
<feature type="transmembrane region" description="Helical" evidence="1">
    <location>
        <begin position="34"/>
        <end position="52"/>
    </location>
</feature>
<keyword evidence="1" id="KW-0812">Transmembrane</keyword>
<organism evidence="2 3">
    <name type="scientific">Lactococcus lactis</name>
    <dbReference type="NCBI Taxonomy" id="1358"/>
    <lineage>
        <taxon>Bacteria</taxon>
        <taxon>Bacillati</taxon>
        <taxon>Bacillota</taxon>
        <taxon>Bacilli</taxon>
        <taxon>Lactobacillales</taxon>
        <taxon>Streptococcaceae</taxon>
        <taxon>Lactococcus</taxon>
    </lineage>
</organism>
<protein>
    <submittedName>
        <fullName evidence="2">Uncharacterized protein</fullName>
    </submittedName>
</protein>
<keyword evidence="1" id="KW-0472">Membrane</keyword>
<evidence type="ECO:0000313" key="3">
    <source>
        <dbReference type="Proteomes" id="UP001250218"/>
    </source>
</evidence>
<sequence length="219" mass="25896">MWIFKQEIFAKLFSLDGLGWGIFAKLFSLDGLGWGILFFIFLFLGSMWIWFVDKKNSYEKVIVKKMNRNEFDDFSKEQRVELYDSHEINSTSPSYYWVFGCEEKPLEIKLLKMLENPPVIEDFSAKNFEKQMFEQVQIRGQNKISLEPDEYAAFFLETNSGTSMPVFKVKLKMNGRLCTYDLVANMRYGSTGDRRTILKFEQTFRSFLKNRVSQIFNLD</sequence>
<evidence type="ECO:0000256" key="1">
    <source>
        <dbReference type="SAM" id="Phobius"/>
    </source>
</evidence>
<reference evidence="2" key="1">
    <citation type="submission" date="2023-03" db="EMBL/GenBank/DDBJ databases">
        <authorList>
            <person name="Shen W."/>
            <person name="Cai J."/>
        </authorList>
    </citation>
    <scope>NUCLEOTIDE SEQUENCE</scope>
    <source>
        <strain evidence="2">Y37</strain>
    </source>
</reference>
<comment type="caution">
    <text evidence="2">The sequence shown here is derived from an EMBL/GenBank/DDBJ whole genome shotgun (WGS) entry which is preliminary data.</text>
</comment>
<dbReference type="AlphaFoldDB" id="A0AAW8UF54"/>
<gene>
    <name evidence="2" type="ORF">P7I04_14585</name>
</gene>
<evidence type="ECO:0000313" key="2">
    <source>
        <dbReference type="EMBL" id="MDT2947227.1"/>
    </source>
</evidence>
<accession>A0AAW8UF54</accession>
<dbReference type="RefSeq" id="WP_311843801.1">
    <property type="nucleotide sequence ID" value="NZ_JARQDC010000020.1"/>
</dbReference>
<proteinExistence type="predicted"/>
<name>A0AAW8UF54_9LACT</name>
<keyword evidence="1" id="KW-1133">Transmembrane helix</keyword>
<dbReference type="Proteomes" id="UP001250218">
    <property type="component" value="Unassembled WGS sequence"/>
</dbReference>